<dbReference type="AlphaFoldDB" id="A0A8S0VX04"/>
<feature type="domain" description="Fungal-type protein kinase" evidence="3">
    <location>
        <begin position="984"/>
        <end position="1107"/>
    </location>
</feature>
<evidence type="ECO:0000259" key="2">
    <source>
        <dbReference type="Pfam" id="PF05699"/>
    </source>
</evidence>
<dbReference type="InterPro" id="IPR008266">
    <property type="entry name" value="Tyr_kinase_AS"/>
</dbReference>
<proteinExistence type="predicted"/>
<feature type="compositionally biased region" description="Polar residues" evidence="1">
    <location>
        <begin position="504"/>
        <end position="516"/>
    </location>
</feature>
<evidence type="ECO:0000313" key="4">
    <source>
        <dbReference type="EMBL" id="CAA7265734.1"/>
    </source>
</evidence>
<protein>
    <submittedName>
        <fullName evidence="4">Uncharacterized protein</fullName>
    </submittedName>
</protein>
<evidence type="ECO:0000259" key="3">
    <source>
        <dbReference type="Pfam" id="PF17667"/>
    </source>
</evidence>
<sequence length="1255" mass="141216">MNGCLSDVFGTERVINLVVGDYFKAESPLLAYTDQANELITWLRSKTILLNTLREKQESLGQCVLTIIRAIITRWTMHLRAYEHLLLVFQTLHLIILEDMARANENQKVVITGDTKAKAKAREMCAIIQSDLFWQSLARVVRHLHPLGIAANIIQSAFCRLDMVILTFGSLVYEYKQMTDPDDIPGCTAIIDSIERRWSKTDQELFIGALIVNPLYRQEPLAHLPHFTNASIISLLGRLWKRFNRADRVPDQFKIEAGEYLSGEGLFHNINKMTHIERNKVKDSEPVRTPDPINILRGYGHGPSFGLFVTFAMRLLTINANSASCERLFSVYGAILTDKRNRLLLDNMRNQAELKAQIRDEHQKDGTAKKRLHERFQSHKQSSRAAEKAPASRGADSGVDTARYQVPTGSSTSQPAPRVVSVVGESEQMEVDDVREPAAPLPPPNTLRNFVEIQQRRVTNDDTDNDPLFSPNTVSRASSNHSAATLAPSPSTVTASPGPILSTAAGSNAQSSSRSQVEMRLPLLPIATIFNFENTYWKKTFDSMTILTFDQELELFELLDLDADGEDAGVDVDESTGEVLLAHQPTIMADNDNLIAPPPTSIPPTTNRNLVPPDTPRHDRMSSTEPLTSTAFIKDDVFIAAANEMKGKFVGFIKPEVFLDRFLPISVNAPAMPPVNRDKFVPIAQLQKEPDMYDPLIKALEPFCKDITLVNTSAVEDKGTRALLHRSVKPDISCYKSDEVPSRPDITCARSMLSYIELKNHEHDEPFGVASKDPIERTSDGARDTRGQLATYANAIQATQFRTHVLSVVINRSRCRFIHWTRSCAIVTEGFDYTSEDWLAKFFWRLSHAGDVARGLDTSVIPLNTVSEETTRARRALGITDEVPIFKISVTDDQTKKTSYYIVSEPFTKNHVHPLGRGTRCFQAFDCQTKAIVLLKDTWRIEGYEKEGDIYRELHKHGVSYIAGLVAAGDVGGVTNTCGKTSETWKHRVHVHYRLVLDTVGSHLTDFDSTHEMVTAVHCALIAHFEAVTKAGILHRDVSVGNIIITDSGGLLIDWEFSKKLSLIGARVLERTGTWQFVSIRLHEGLGKLIHRVGDDLESFLWVLVWVALRNAKNDMTIPQRALFLQAFDYSVDGEGGLARRNYIRQDYLAIEDVKLDNEFFSRILSILWSKFGARYGTTAFRTRTVLQQDKWSVELESHEWMLGEVKKALKDEEWRNCGRDGSVKQEYHTSLPSTSRKRKGSDSYPDLPRHTRRH</sequence>
<comment type="caution">
    <text evidence="4">The sequence shown here is derived from an EMBL/GenBank/DDBJ whole genome shotgun (WGS) entry which is preliminary data.</text>
</comment>
<gene>
    <name evidence="4" type="ORF">AAE3_LOCUS7917</name>
</gene>
<dbReference type="GO" id="GO:0046983">
    <property type="term" value="F:protein dimerization activity"/>
    <property type="evidence" value="ECO:0007669"/>
    <property type="project" value="InterPro"/>
</dbReference>
<dbReference type="InterPro" id="IPR008906">
    <property type="entry name" value="HATC_C_dom"/>
</dbReference>
<dbReference type="InterPro" id="IPR012337">
    <property type="entry name" value="RNaseH-like_sf"/>
</dbReference>
<feature type="compositionally biased region" description="Basic and acidic residues" evidence="1">
    <location>
        <begin position="358"/>
        <end position="368"/>
    </location>
</feature>
<dbReference type="PROSITE" id="PS00109">
    <property type="entry name" value="PROTEIN_KINASE_TYR"/>
    <property type="match status" value="1"/>
</dbReference>
<dbReference type="InterPro" id="IPR011009">
    <property type="entry name" value="Kinase-like_dom_sf"/>
</dbReference>
<keyword evidence="5" id="KW-1185">Reference proteome</keyword>
<feature type="domain" description="Fungal-type protein kinase" evidence="3">
    <location>
        <begin position="779"/>
        <end position="972"/>
    </location>
</feature>
<reference evidence="4 5" key="1">
    <citation type="submission" date="2020-01" db="EMBL/GenBank/DDBJ databases">
        <authorList>
            <person name="Gupta K D."/>
        </authorList>
    </citation>
    <scope>NUCLEOTIDE SEQUENCE [LARGE SCALE GENOMIC DNA]</scope>
</reference>
<feature type="domain" description="HAT C-terminal dimerisation" evidence="2">
    <location>
        <begin position="288"/>
        <end position="347"/>
    </location>
</feature>
<dbReference type="PANTHER" id="PTHR38248:SF2">
    <property type="entry name" value="FUNK1 11"/>
    <property type="match status" value="1"/>
</dbReference>
<feature type="region of interest" description="Disordered" evidence="1">
    <location>
        <begin position="358"/>
        <end position="516"/>
    </location>
</feature>
<evidence type="ECO:0000313" key="5">
    <source>
        <dbReference type="Proteomes" id="UP000467700"/>
    </source>
</evidence>
<dbReference type="Gene3D" id="1.10.510.10">
    <property type="entry name" value="Transferase(Phosphotransferase) domain 1"/>
    <property type="match status" value="1"/>
</dbReference>
<dbReference type="Proteomes" id="UP000467700">
    <property type="component" value="Unassembled WGS sequence"/>
</dbReference>
<evidence type="ECO:0000256" key="1">
    <source>
        <dbReference type="SAM" id="MobiDB-lite"/>
    </source>
</evidence>
<dbReference type="Pfam" id="PF17667">
    <property type="entry name" value="Pkinase_fungal"/>
    <property type="match status" value="2"/>
</dbReference>
<organism evidence="4 5">
    <name type="scientific">Cyclocybe aegerita</name>
    <name type="common">Black poplar mushroom</name>
    <name type="synonym">Agrocybe aegerita</name>
    <dbReference type="NCBI Taxonomy" id="1973307"/>
    <lineage>
        <taxon>Eukaryota</taxon>
        <taxon>Fungi</taxon>
        <taxon>Dikarya</taxon>
        <taxon>Basidiomycota</taxon>
        <taxon>Agaricomycotina</taxon>
        <taxon>Agaricomycetes</taxon>
        <taxon>Agaricomycetidae</taxon>
        <taxon>Agaricales</taxon>
        <taxon>Agaricineae</taxon>
        <taxon>Bolbitiaceae</taxon>
        <taxon>Cyclocybe</taxon>
    </lineage>
</organism>
<feature type="region of interest" description="Disordered" evidence="1">
    <location>
        <begin position="598"/>
        <end position="624"/>
    </location>
</feature>
<feature type="compositionally biased region" description="Polar residues" evidence="1">
    <location>
        <begin position="470"/>
        <end position="495"/>
    </location>
</feature>
<dbReference type="SUPFAM" id="SSF56112">
    <property type="entry name" value="Protein kinase-like (PK-like)"/>
    <property type="match status" value="1"/>
</dbReference>
<name>A0A8S0VX04_CYCAE</name>
<dbReference type="GO" id="GO:0004672">
    <property type="term" value="F:protein kinase activity"/>
    <property type="evidence" value="ECO:0007669"/>
    <property type="project" value="InterPro"/>
</dbReference>
<dbReference type="PANTHER" id="PTHR38248">
    <property type="entry name" value="FUNK1 6"/>
    <property type="match status" value="1"/>
</dbReference>
<dbReference type="InterPro" id="IPR040976">
    <property type="entry name" value="Pkinase_fungal"/>
</dbReference>
<dbReference type="EMBL" id="CACVBS010000050">
    <property type="protein sequence ID" value="CAA7265734.1"/>
    <property type="molecule type" value="Genomic_DNA"/>
</dbReference>
<dbReference type="OrthoDB" id="3270520at2759"/>
<dbReference type="Pfam" id="PF05699">
    <property type="entry name" value="Dimer_Tnp_hAT"/>
    <property type="match status" value="1"/>
</dbReference>
<accession>A0A8S0VX04</accession>
<dbReference type="SUPFAM" id="SSF53098">
    <property type="entry name" value="Ribonuclease H-like"/>
    <property type="match status" value="1"/>
</dbReference>
<feature type="region of interest" description="Disordered" evidence="1">
    <location>
        <begin position="1222"/>
        <end position="1255"/>
    </location>
</feature>